<reference evidence="2 3" key="1">
    <citation type="journal article" date="2024" name="Front Chem Biol">
        <title>Unveiling the potential of Daldinia eschscholtzii MFLUCC 19-0629 through bioactivity and bioinformatics studies for enhanced sustainable agriculture production.</title>
        <authorList>
            <person name="Brooks S."/>
            <person name="Weaver J.A."/>
            <person name="Klomchit A."/>
            <person name="Alharthi S.A."/>
            <person name="Onlamun T."/>
            <person name="Nurani R."/>
            <person name="Vong T.K."/>
            <person name="Alberti F."/>
            <person name="Greco C."/>
        </authorList>
    </citation>
    <scope>NUCLEOTIDE SEQUENCE [LARGE SCALE GENOMIC DNA]</scope>
    <source>
        <strain evidence="2">MFLUCC 19-0629</strain>
    </source>
</reference>
<comment type="caution">
    <text evidence="2">The sequence shown here is derived from an EMBL/GenBank/DDBJ whole genome shotgun (WGS) entry which is preliminary data.</text>
</comment>
<evidence type="ECO:0000313" key="3">
    <source>
        <dbReference type="Proteomes" id="UP001369815"/>
    </source>
</evidence>
<dbReference type="EMBL" id="JBANMG010000002">
    <property type="protein sequence ID" value="KAK6956371.1"/>
    <property type="molecule type" value="Genomic_DNA"/>
</dbReference>
<feature type="compositionally biased region" description="Polar residues" evidence="1">
    <location>
        <begin position="447"/>
        <end position="465"/>
    </location>
</feature>
<evidence type="ECO:0000256" key="1">
    <source>
        <dbReference type="SAM" id="MobiDB-lite"/>
    </source>
</evidence>
<feature type="compositionally biased region" description="Low complexity" evidence="1">
    <location>
        <begin position="53"/>
        <end position="72"/>
    </location>
</feature>
<feature type="compositionally biased region" description="Polar residues" evidence="1">
    <location>
        <begin position="217"/>
        <end position="239"/>
    </location>
</feature>
<organism evidence="2 3">
    <name type="scientific">Daldinia eschscholtzii</name>
    <dbReference type="NCBI Taxonomy" id="292717"/>
    <lineage>
        <taxon>Eukaryota</taxon>
        <taxon>Fungi</taxon>
        <taxon>Dikarya</taxon>
        <taxon>Ascomycota</taxon>
        <taxon>Pezizomycotina</taxon>
        <taxon>Sordariomycetes</taxon>
        <taxon>Xylariomycetidae</taxon>
        <taxon>Xylariales</taxon>
        <taxon>Hypoxylaceae</taxon>
        <taxon>Daldinia</taxon>
    </lineage>
</organism>
<evidence type="ECO:0000313" key="2">
    <source>
        <dbReference type="EMBL" id="KAK6956371.1"/>
    </source>
</evidence>
<feature type="region of interest" description="Disordered" evidence="1">
    <location>
        <begin position="420"/>
        <end position="465"/>
    </location>
</feature>
<feature type="compositionally biased region" description="Polar residues" evidence="1">
    <location>
        <begin position="97"/>
        <end position="106"/>
    </location>
</feature>
<feature type="region of interest" description="Disordered" evidence="1">
    <location>
        <begin position="878"/>
        <end position="946"/>
    </location>
</feature>
<accession>A0AAX6MW00</accession>
<sequence length="1085" mass="119116">MSSSSHTLCPAWARMQRRNSTKFHYLDRRKSASSAKSVHLEHIHPETAERDAQAAASQAFARARARSTTDTTLWPPPRNNDPPRVADSRGTPDRRSYNSPIKRQQSVRFVREYATHNIRSNTGGGNVTATSTIGTVQGRTCRNNIEPQLQSSASAAGMASAAKGAAGDYINALFTGEEYYTPEDDVASVPSSYRKIRKSRSMFTCSEASIASRGDDQSPSSVTRNRPPSVSASSLNGRVSGSMPATKLKAPKSMSFLRGRYDQSLLFSKRRGSVPMGLSSNESIKARSNMEIPVKSQPTVFSRSKSINAEKSFRKSMRDGSDETLSMDGKVRKDGSLRNRARKVSNSFKHKLKSFFNLVKGDTDEAEFPPQHIEASKSHIMDPGSLGYTGHDESQFEPTSDEAAISRVPSGVPSLHAVPSYQQLRSRQGSLESLRSERRVSDERSRVTSWSNSETNTLNTLGSQRNEWDRQRLSVIKENGMHVSSSSARPNASIYCTSPDISVRSFQPPLPPRPVPIDSQRIYSALMKRLNDTNKHSQTSEPQRQETANSFIDTDAVPLRGSSRDHDKRSSISRATIRHVIPDDLPDLSPARRTQKSRVVNGPRLNVEQDKSSPHPYSRVDTEKLELPSSTSIPRANETRELADKSLPPPPIPHIEKYSSPAKTLSTRSSAFFASPTCHLFRTRSPYRRALQDTMKAESQSTRLRSPEFNPWMRSLTNLPIRCPSRCESEVDKKMYYAESVYSSTTEEPSTGLLNSNAPAIAENFPRHSTNHGDATIFINPPVYRPAPPPPPPPKQRVASSASSVEWKTWLSANISKLEGTPGNSADANIIEYAIPSTRPSGHVREKAQINDEDEQISLEVYKPTRPDSALAIIENHARASPQTPRNIPSTSSPSYDCGKENEMPERPTILSKSALRTTPSLSSVRSTQGAKASMEPTKKSASDSIRWKSVAHKPSLNAIPGNSTPASTMKLVRRQQPGSKILATPTPSTGLGLMVDKNSAKNSPSTDSKRIFGTMAFNKTENVSPKEAVDVNADADPYGIQGSGVLGPGSELSPQSIGSKKIVDLFLSSRRKRMASGEDDGVFS</sequence>
<feature type="compositionally biased region" description="Basic and acidic residues" evidence="1">
    <location>
        <begin position="607"/>
        <end position="626"/>
    </location>
</feature>
<feature type="compositionally biased region" description="Polar residues" evidence="1">
    <location>
        <begin position="911"/>
        <end position="931"/>
    </location>
</feature>
<proteinExistence type="predicted"/>
<feature type="compositionally biased region" description="Basic and acidic residues" evidence="1">
    <location>
        <begin position="434"/>
        <end position="446"/>
    </location>
</feature>
<feature type="compositionally biased region" description="Polar residues" evidence="1">
    <location>
        <begin position="536"/>
        <end position="552"/>
    </location>
</feature>
<keyword evidence="3" id="KW-1185">Reference proteome</keyword>
<feature type="region of interest" description="Disordered" evidence="1">
    <location>
        <begin position="208"/>
        <end position="247"/>
    </location>
</feature>
<feature type="compositionally biased region" description="Basic and acidic residues" evidence="1">
    <location>
        <begin position="38"/>
        <end position="52"/>
    </location>
</feature>
<feature type="region of interest" description="Disordered" evidence="1">
    <location>
        <begin position="533"/>
        <end position="651"/>
    </location>
</feature>
<dbReference type="Proteomes" id="UP001369815">
    <property type="component" value="Unassembled WGS sequence"/>
</dbReference>
<gene>
    <name evidence="2" type="ORF">Daesc_001648</name>
</gene>
<name>A0AAX6MW00_9PEZI</name>
<feature type="compositionally biased region" description="Low complexity" evidence="1">
    <location>
        <begin position="422"/>
        <end position="433"/>
    </location>
</feature>
<feature type="compositionally biased region" description="Polar residues" evidence="1">
    <location>
        <begin position="881"/>
        <end position="895"/>
    </location>
</feature>
<protein>
    <submittedName>
        <fullName evidence="2">Uncharacterized protein</fullName>
    </submittedName>
</protein>
<feature type="region of interest" description="Disordered" evidence="1">
    <location>
        <begin position="28"/>
        <end position="106"/>
    </location>
</feature>
<dbReference type="AlphaFoldDB" id="A0AAX6MW00"/>
<feature type="region of interest" description="Disordered" evidence="1">
    <location>
        <begin position="975"/>
        <end position="1008"/>
    </location>
</feature>
<feature type="compositionally biased region" description="Basic and acidic residues" evidence="1">
    <location>
        <begin position="84"/>
        <end position="96"/>
    </location>
</feature>